<evidence type="ECO:0000256" key="1">
    <source>
        <dbReference type="SAM" id="MobiDB-lite"/>
    </source>
</evidence>
<evidence type="ECO:0000313" key="4">
    <source>
        <dbReference type="Proteomes" id="UP001589647"/>
    </source>
</evidence>
<accession>A0ABV5IKE3</accession>
<feature type="domain" description="Beta-lactamase-related" evidence="2">
    <location>
        <begin position="22"/>
        <end position="392"/>
    </location>
</feature>
<feature type="compositionally biased region" description="Low complexity" evidence="1">
    <location>
        <begin position="289"/>
        <end position="306"/>
    </location>
</feature>
<dbReference type="EMBL" id="JBHMEI010000023">
    <property type="protein sequence ID" value="MFB9204983.1"/>
    <property type="molecule type" value="Genomic_DNA"/>
</dbReference>
<proteinExistence type="predicted"/>
<dbReference type="SUPFAM" id="SSF56601">
    <property type="entry name" value="beta-lactamase/transpeptidase-like"/>
    <property type="match status" value="1"/>
</dbReference>
<feature type="region of interest" description="Disordered" evidence="1">
    <location>
        <begin position="289"/>
        <end position="310"/>
    </location>
</feature>
<dbReference type="PANTHER" id="PTHR43319">
    <property type="entry name" value="BETA-LACTAMASE-RELATED"/>
    <property type="match status" value="1"/>
</dbReference>
<reference evidence="3 4" key="1">
    <citation type="submission" date="2024-09" db="EMBL/GenBank/DDBJ databases">
        <authorList>
            <person name="Sun Q."/>
            <person name="Mori K."/>
        </authorList>
    </citation>
    <scope>NUCLEOTIDE SEQUENCE [LARGE SCALE GENOMIC DNA]</scope>
    <source>
        <strain evidence="3 4">CCM 3426</strain>
    </source>
</reference>
<dbReference type="InterPro" id="IPR001466">
    <property type="entry name" value="Beta-lactam-related"/>
</dbReference>
<name>A0ABV5IKE3_9ACTN</name>
<dbReference type="PANTHER" id="PTHR43319:SF3">
    <property type="entry name" value="BETA-LACTAMASE-RELATED DOMAIN-CONTAINING PROTEIN"/>
    <property type="match status" value="1"/>
</dbReference>
<dbReference type="InterPro" id="IPR052907">
    <property type="entry name" value="Beta-lactamase/esterase"/>
</dbReference>
<comment type="caution">
    <text evidence="3">The sequence shown here is derived from an EMBL/GenBank/DDBJ whole genome shotgun (WGS) entry which is preliminary data.</text>
</comment>
<dbReference type="GO" id="GO:0016787">
    <property type="term" value="F:hydrolase activity"/>
    <property type="evidence" value="ECO:0007669"/>
    <property type="project" value="UniProtKB-KW"/>
</dbReference>
<keyword evidence="3" id="KW-0378">Hydrolase</keyword>
<sequence>MSAADRTVPVVRGDVGPGWEPVRRAFAAIMSRPGEHGAGLHVIHRGKAVVDLYAGNDASGPYGPETRQVVFSASKGIAAACLAVLADRGDLDFDAPVARYWPEFARHGKSGITVAHMLSHQAGLIAPARAVTLAEVLDGRPLADVLAGEPPRWPPGRPGYHAVTWGTLADELVRRVTGGRLGEVLDELVCRPRGLAIGIGGAHAGPPPAPVHAATRVPFLVRMTTAVVARPGTPLWAAMTVGGALTEPPDRWVARPETLAAHLPAANAVATARSLARLYALLLPRVESPDAKSSPGAGSPSGSEPPLVGERTWRAAVRPRAAGRDRVLGVPSAFGCGFALPSRAWCLGSPTAFGHPGIGGALGLGDPRRGLALAFLPRTMPADALADARHRTLLDAVTQVIGR</sequence>
<dbReference type="InterPro" id="IPR012338">
    <property type="entry name" value="Beta-lactam/transpept-like"/>
</dbReference>
<dbReference type="Proteomes" id="UP001589647">
    <property type="component" value="Unassembled WGS sequence"/>
</dbReference>
<keyword evidence="4" id="KW-1185">Reference proteome</keyword>
<evidence type="ECO:0000313" key="3">
    <source>
        <dbReference type="EMBL" id="MFB9204983.1"/>
    </source>
</evidence>
<evidence type="ECO:0000259" key="2">
    <source>
        <dbReference type="Pfam" id="PF00144"/>
    </source>
</evidence>
<gene>
    <name evidence="3" type="ORF">ACFFV7_27575</name>
</gene>
<protein>
    <submittedName>
        <fullName evidence="3">Serine hydrolase domain-containing protein</fullName>
    </submittedName>
</protein>
<dbReference type="RefSeq" id="WP_189651562.1">
    <property type="nucleotide sequence ID" value="NZ_BMRC01000020.1"/>
</dbReference>
<dbReference type="Pfam" id="PF00144">
    <property type="entry name" value="Beta-lactamase"/>
    <property type="match status" value="1"/>
</dbReference>
<dbReference type="Gene3D" id="3.40.710.10">
    <property type="entry name" value="DD-peptidase/beta-lactamase superfamily"/>
    <property type="match status" value="1"/>
</dbReference>
<organism evidence="3 4">
    <name type="scientific">Nonomuraea spiralis</name>
    <dbReference type="NCBI Taxonomy" id="46182"/>
    <lineage>
        <taxon>Bacteria</taxon>
        <taxon>Bacillati</taxon>
        <taxon>Actinomycetota</taxon>
        <taxon>Actinomycetes</taxon>
        <taxon>Streptosporangiales</taxon>
        <taxon>Streptosporangiaceae</taxon>
        <taxon>Nonomuraea</taxon>
    </lineage>
</organism>